<dbReference type="Proteomes" id="UP000775129">
    <property type="component" value="Unassembled WGS sequence"/>
</dbReference>
<dbReference type="InterPro" id="IPR009057">
    <property type="entry name" value="Homeodomain-like_sf"/>
</dbReference>
<sequence length="106" mass="11981">MHDRLPIRALAAEGTPIRAIARDLGISRNTVRRALDPSRPVVYRRDAMDRLDELEPLIRESLDAYPRMPATGVARRIRYSGPMSAFTARVRHVRREVLNGGPRAPV</sequence>
<dbReference type="EMBL" id="DYWO01000474">
    <property type="protein sequence ID" value="HJF51283.1"/>
    <property type="molecule type" value="Genomic_DNA"/>
</dbReference>
<organism evidence="1 2">
    <name type="scientific">Brachybacterium paraconglomeratum</name>
    <dbReference type="NCBI Taxonomy" id="173362"/>
    <lineage>
        <taxon>Bacteria</taxon>
        <taxon>Bacillati</taxon>
        <taxon>Actinomycetota</taxon>
        <taxon>Actinomycetes</taxon>
        <taxon>Micrococcales</taxon>
        <taxon>Dermabacteraceae</taxon>
        <taxon>Brachybacterium</taxon>
    </lineage>
</organism>
<dbReference type="Gene3D" id="1.10.10.60">
    <property type="entry name" value="Homeodomain-like"/>
    <property type="match status" value="1"/>
</dbReference>
<evidence type="ECO:0000313" key="1">
    <source>
        <dbReference type="EMBL" id="HJF51283.1"/>
    </source>
</evidence>
<dbReference type="AlphaFoldDB" id="A0A921GUA2"/>
<accession>A0A921GUA2</accession>
<comment type="caution">
    <text evidence="1">The sequence shown here is derived from an EMBL/GenBank/DDBJ whole genome shotgun (WGS) entry which is preliminary data.</text>
</comment>
<dbReference type="Pfam" id="PF13384">
    <property type="entry name" value="HTH_23"/>
    <property type="match status" value="1"/>
</dbReference>
<evidence type="ECO:0000313" key="2">
    <source>
        <dbReference type="Proteomes" id="UP000775129"/>
    </source>
</evidence>
<reference evidence="1" key="1">
    <citation type="journal article" date="2021" name="PeerJ">
        <title>Extensive microbial diversity within the chicken gut microbiome revealed by metagenomics and culture.</title>
        <authorList>
            <person name="Gilroy R."/>
            <person name="Ravi A."/>
            <person name="Getino M."/>
            <person name="Pursley I."/>
            <person name="Horton D.L."/>
            <person name="Alikhan N.F."/>
            <person name="Baker D."/>
            <person name="Gharbi K."/>
            <person name="Hall N."/>
            <person name="Watson M."/>
            <person name="Adriaenssens E.M."/>
            <person name="Foster-Nyarko E."/>
            <person name="Jarju S."/>
            <person name="Secka A."/>
            <person name="Antonio M."/>
            <person name="Oren A."/>
            <person name="Chaudhuri R.R."/>
            <person name="La Ragione R."/>
            <person name="Hildebrand F."/>
            <person name="Pallen M.J."/>
        </authorList>
    </citation>
    <scope>NUCLEOTIDE SEQUENCE</scope>
    <source>
        <strain evidence="1">1647</strain>
    </source>
</reference>
<reference evidence="1" key="2">
    <citation type="submission" date="2021-09" db="EMBL/GenBank/DDBJ databases">
        <authorList>
            <person name="Gilroy R."/>
        </authorList>
    </citation>
    <scope>NUCLEOTIDE SEQUENCE</scope>
    <source>
        <strain evidence="1">1647</strain>
    </source>
</reference>
<name>A0A921GUA2_9MICO</name>
<protein>
    <submittedName>
        <fullName evidence="1">Helix-turn-helix domain-containing protein</fullName>
    </submittedName>
</protein>
<dbReference type="SUPFAM" id="SSF46689">
    <property type="entry name" value="Homeodomain-like"/>
    <property type="match status" value="1"/>
</dbReference>
<gene>
    <name evidence="1" type="ORF">K8W24_16085</name>
</gene>
<proteinExistence type="predicted"/>